<dbReference type="RefSeq" id="WP_306727043.1">
    <property type="nucleotide sequence ID" value="NZ_JAVDDT010000001.1"/>
</dbReference>
<accession>A0ABU0W540</accession>
<sequence>MQESQGHEEPFVIRDPQGEALPVLVNIPHTGTRVPEGISRFFASEAMHSLPNTDWHLHELYDFLPELGVTTLHAVYSRFVIDLNRAPENQPLYPGRFETGLVPTHTFSGEPVWSHEPDAEEIERRRQLYHAPYHAQLKAMLERIRERHGRAVLIDAHSIASVPTRINDELLNDIYLGDQEGKTCEEWLIGGLEAGFQAAGLKVVRNYPFKGGYITRHYGAMENVDAVQIEMTQRTYMNEADPINGPDHERFDRTRQILRAVIQDVVKSL</sequence>
<evidence type="ECO:0000313" key="2">
    <source>
        <dbReference type="Proteomes" id="UP001239019"/>
    </source>
</evidence>
<dbReference type="EMBL" id="JAVDDT010000001">
    <property type="protein sequence ID" value="MDQ2068560.1"/>
    <property type="molecule type" value="Genomic_DNA"/>
</dbReference>
<dbReference type="Gene3D" id="3.40.630.40">
    <property type="entry name" value="Zn-dependent exopeptidases"/>
    <property type="match status" value="1"/>
</dbReference>
<dbReference type="InterPro" id="IPR007709">
    <property type="entry name" value="N-FG_amidohydro"/>
</dbReference>
<reference evidence="1 2" key="1">
    <citation type="submission" date="2023-08" db="EMBL/GenBank/DDBJ databases">
        <title>Whole-genome sequencing of halo(alkali)philic microorganisms from hypersaline lakes.</title>
        <authorList>
            <person name="Sorokin D.Y."/>
            <person name="Abbas B."/>
            <person name="Merkel A.Y."/>
        </authorList>
    </citation>
    <scope>NUCLEOTIDE SEQUENCE [LARGE SCALE GENOMIC DNA]</scope>
    <source>
        <strain evidence="1 2">AB-CW4</strain>
    </source>
</reference>
<dbReference type="Pfam" id="PF05013">
    <property type="entry name" value="FGase"/>
    <property type="match status" value="1"/>
</dbReference>
<organism evidence="1 2">
    <name type="scientific">Natronospira bacteriovora</name>
    <dbReference type="NCBI Taxonomy" id="3069753"/>
    <lineage>
        <taxon>Bacteria</taxon>
        <taxon>Pseudomonadati</taxon>
        <taxon>Pseudomonadota</taxon>
        <taxon>Gammaproteobacteria</taxon>
        <taxon>Natronospirales</taxon>
        <taxon>Natronospiraceae</taxon>
        <taxon>Natronospira</taxon>
    </lineage>
</organism>
<evidence type="ECO:0000313" key="1">
    <source>
        <dbReference type="EMBL" id="MDQ2068560.1"/>
    </source>
</evidence>
<keyword evidence="2" id="KW-1185">Reference proteome</keyword>
<name>A0ABU0W540_9GAMM</name>
<dbReference type="Proteomes" id="UP001239019">
    <property type="component" value="Unassembled WGS sequence"/>
</dbReference>
<gene>
    <name evidence="1" type="ORF">RBH19_01575</name>
</gene>
<comment type="caution">
    <text evidence="1">The sequence shown here is derived from an EMBL/GenBank/DDBJ whole genome shotgun (WGS) entry which is preliminary data.</text>
</comment>
<dbReference type="SUPFAM" id="SSF53187">
    <property type="entry name" value="Zn-dependent exopeptidases"/>
    <property type="match status" value="1"/>
</dbReference>
<protein>
    <submittedName>
        <fullName evidence="1">N-formylglutamate amidohydrolase</fullName>
    </submittedName>
</protein>
<proteinExistence type="predicted"/>